<dbReference type="AlphaFoldDB" id="A0A1L7XQD2"/>
<dbReference type="EMBL" id="FJOG01000042">
    <property type="protein sequence ID" value="CZR67254.1"/>
    <property type="molecule type" value="Genomic_DNA"/>
</dbReference>
<proteinExistence type="predicted"/>
<name>A0A1L7XQD2_9HELO</name>
<reference evidence="1 2" key="1">
    <citation type="submission" date="2016-03" db="EMBL/GenBank/DDBJ databases">
        <authorList>
            <person name="Ploux O."/>
        </authorList>
    </citation>
    <scope>NUCLEOTIDE SEQUENCE [LARGE SCALE GENOMIC DNA]</scope>
    <source>
        <strain evidence="1 2">UAMH 11012</strain>
    </source>
</reference>
<accession>A0A1L7XQD2</accession>
<evidence type="ECO:0000313" key="2">
    <source>
        <dbReference type="Proteomes" id="UP000184330"/>
    </source>
</evidence>
<dbReference type="Proteomes" id="UP000184330">
    <property type="component" value="Unassembled WGS sequence"/>
</dbReference>
<keyword evidence="2" id="KW-1185">Reference proteome</keyword>
<protein>
    <submittedName>
        <fullName evidence="1">Uncharacterized protein</fullName>
    </submittedName>
</protein>
<evidence type="ECO:0000313" key="1">
    <source>
        <dbReference type="EMBL" id="CZR67254.1"/>
    </source>
</evidence>
<gene>
    <name evidence="1" type="ORF">PAC_17153</name>
</gene>
<organism evidence="1 2">
    <name type="scientific">Phialocephala subalpina</name>
    <dbReference type="NCBI Taxonomy" id="576137"/>
    <lineage>
        <taxon>Eukaryota</taxon>
        <taxon>Fungi</taxon>
        <taxon>Dikarya</taxon>
        <taxon>Ascomycota</taxon>
        <taxon>Pezizomycotina</taxon>
        <taxon>Leotiomycetes</taxon>
        <taxon>Helotiales</taxon>
        <taxon>Mollisiaceae</taxon>
        <taxon>Phialocephala</taxon>
        <taxon>Phialocephala fortinii species complex</taxon>
    </lineage>
</organism>
<sequence length="207" mass="24145">MDHALEYLINFSDGIREQLKPRHLEILDPNQRFQLHQLHPASNGLPLPPSPPPSRYFPVEPNYLTYHTANGTQFNGTIEWTLTPSNTSLPTKRPRYEAVAQKWTDVFGFSILYLDSPALVILGLGMFWIDEQLYFDRGPAEFEDPGDDATLVNNLGNLKNMKEKWMLFAEPAERKMGAYVWEPRVYADVWWERYGRKLMNEDIERGW</sequence>